<dbReference type="SUPFAM" id="SSF49842">
    <property type="entry name" value="TNF-like"/>
    <property type="match status" value="1"/>
</dbReference>
<dbReference type="SMART" id="SM00110">
    <property type="entry name" value="C1Q"/>
    <property type="match status" value="1"/>
</dbReference>
<feature type="domain" description="C1q" evidence="1">
    <location>
        <begin position="32"/>
        <end position="165"/>
    </location>
</feature>
<organism evidence="2 3">
    <name type="scientific">Paenibacillus harenae</name>
    <dbReference type="NCBI Taxonomy" id="306543"/>
    <lineage>
        <taxon>Bacteria</taxon>
        <taxon>Bacillati</taxon>
        <taxon>Bacillota</taxon>
        <taxon>Bacilli</taxon>
        <taxon>Bacillales</taxon>
        <taxon>Paenibacillaceae</taxon>
        <taxon>Paenibacillus</taxon>
    </lineage>
</organism>
<protein>
    <recommendedName>
        <fullName evidence="1">C1q domain-containing protein</fullName>
    </recommendedName>
</protein>
<dbReference type="RefSeq" id="WP_307208295.1">
    <property type="nucleotide sequence ID" value="NZ_JAUSSU010000017.1"/>
</dbReference>
<gene>
    <name evidence="2" type="ORF">J2T15_005722</name>
</gene>
<comment type="caution">
    <text evidence="2">The sequence shown here is derived from an EMBL/GenBank/DDBJ whole genome shotgun (WGS) entry which is preliminary data.</text>
</comment>
<reference evidence="2 3" key="1">
    <citation type="submission" date="2023-07" db="EMBL/GenBank/DDBJ databases">
        <title>Sorghum-associated microbial communities from plants grown in Nebraska, USA.</title>
        <authorList>
            <person name="Schachtman D."/>
        </authorList>
    </citation>
    <scope>NUCLEOTIDE SEQUENCE [LARGE SCALE GENOMIC DNA]</scope>
    <source>
        <strain evidence="2 3">CC482</strain>
    </source>
</reference>
<proteinExistence type="predicted"/>
<evidence type="ECO:0000259" key="1">
    <source>
        <dbReference type="PROSITE" id="PS50871"/>
    </source>
</evidence>
<dbReference type="Proteomes" id="UP001229346">
    <property type="component" value="Unassembled WGS sequence"/>
</dbReference>
<dbReference type="InterPro" id="IPR008983">
    <property type="entry name" value="Tumour_necrosis_fac-like_dom"/>
</dbReference>
<dbReference type="EMBL" id="JAUSSU010000017">
    <property type="protein sequence ID" value="MDQ0116246.1"/>
    <property type="molecule type" value="Genomic_DNA"/>
</dbReference>
<accession>A0ABT9UB62</accession>
<dbReference type="PROSITE" id="PS50871">
    <property type="entry name" value="C1Q"/>
    <property type="match status" value="1"/>
</dbReference>
<dbReference type="Pfam" id="PF00386">
    <property type="entry name" value="C1q"/>
    <property type="match status" value="1"/>
</dbReference>
<dbReference type="Gene3D" id="2.60.120.40">
    <property type="match status" value="1"/>
</dbReference>
<evidence type="ECO:0000313" key="3">
    <source>
        <dbReference type="Proteomes" id="UP001229346"/>
    </source>
</evidence>
<sequence>MISKQALRKKMLTSGLKKKCGPKRHTKRPVLCKRKGSAFSAVSNADQPINQFVQVQFNQEVFDLNNEYNPATSIFTAKRSGVYVFFASIGYQPATDVAGTVSIAILANERILVDSEAIRLDGTIVSVTGIVQLRAGDRVVVFAAVFGGSGVIEPFATRFEGSRVQ</sequence>
<evidence type="ECO:0000313" key="2">
    <source>
        <dbReference type="EMBL" id="MDQ0116246.1"/>
    </source>
</evidence>
<dbReference type="InterPro" id="IPR001073">
    <property type="entry name" value="C1q_dom"/>
</dbReference>
<name>A0ABT9UB62_PAEHA</name>
<keyword evidence="3" id="KW-1185">Reference proteome</keyword>